<name>A0ABS2N236_9BACI</name>
<dbReference type="InterPro" id="IPR009003">
    <property type="entry name" value="Peptidase_S1_PA"/>
</dbReference>
<evidence type="ECO:0000313" key="6">
    <source>
        <dbReference type="Proteomes" id="UP001296943"/>
    </source>
</evidence>
<evidence type="ECO:0000313" key="5">
    <source>
        <dbReference type="EMBL" id="MBM7572199.1"/>
    </source>
</evidence>
<evidence type="ECO:0000256" key="2">
    <source>
        <dbReference type="ARBA" id="ARBA00022801"/>
    </source>
</evidence>
<evidence type="ECO:0008006" key="7">
    <source>
        <dbReference type="Google" id="ProtNLM"/>
    </source>
</evidence>
<keyword evidence="3" id="KW-0720">Serine protease</keyword>
<keyword evidence="4" id="KW-0812">Transmembrane</keyword>
<dbReference type="Pfam" id="PF13365">
    <property type="entry name" value="Trypsin_2"/>
    <property type="match status" value="1"/>
</dbReference>
<reference evidence="5 6" key="1">
    <citation type="submission" date="2021-01" db="EMBL/GenBank/DDBJ databases">
        <title>Genomic Encyclopedia of Type Strains, Phase IV (KMG-IV): sequencing the most valuable type-strain genomes for metagenomic binning, comparative biology and taxonomic classification.</title>
        <authorList>
            <person name="Goeker M."/>
        </authorList>
    </citation>
    <scope>NUCLEOTIDE SEQUENCE [LARGE SCALE GENOMIC DNA]</scope>
    <source>
        <strain evidence="5 6">DSM 23711</strain>
    </source>
</reference>
<dbReference type="InterPro" id="IPR051201">
    <property type="entry name" value="Chloro_Bact_Ser_Proteases"/>
</dbReference>
<dbReference type="PANTHER" id="PTHR43343:SF3">
    <property type="entry name" value="PROTEASE DO-LIKE 8, CHLOROPLASTIC"/>
    <property type="match status" value="1"/>
</dbReference>
<evidence type="ECO:0000256" key="1">
    <source>
        <dbReference type="ARBA" id="ARBA00022670"/>
    </source>
</evidence>
<protein>
    <recommendedName>
        <fullName evidence="7">Trypsin-like serine protease</fullName>
    </recommendedName>
</protein>
<proteinExistence type="predicted"/>
<evidence type="ECO:0000256" key="3">
    <source>
        <dbReference type="ARBA" id="ARBA00022825"/>
    </source>
</evidence>
<sequence>MKFKQIYLPVLLSALIITTGVGAMFLIHNNWVGNSIEVKNTLAAKITNQPNTKDLKTIIHESQKNVVQIEAEGNWSEKTGSGFLYNNKGDIITNAHVVKDADFITVKMANAQTYPAAIVGVGDSIDIAVIRVPQLASQTPFAIDKQYEAEIGNEIVALGSPLGFQNSVSLGIISGTNRTFTIDEFEYENVYQISAPITHGNSGGPLIDQTTGKVVAINSAGTDDGGIGFSIPITHVLEYVEEWSNEADNEELVYKSTNSQEIDTDQLEKDAEYIIHYFFDNLAIRDYLNAYAMLGSDWQTRTTYQAFREDYFYIVESEIIQITQTFLEQRNQVQLNVEVDTTIRQPNQETETKTYQYTFFVGYENDQLKIIDGVREE</sequence>
<dbReference type="Proteomes" id="UP001296943">
    <property type="component" value="Unassembled WGS sequence"/>
</dbReference>
<dbReference type="SUPFAM" id="SSF50494">
    <property type="entry name" value="Trypsin-like serine proteases"/>
    <property type="match status" value="1"/>
</dbReference>
<dbReference type="EMBL" id="JAFBDR010000015">
    <property type="protein sequence ID" value="MBM7572199.1"/>
    <property type="molecule type" value="Genomic_DNA"/>
</dbReference>
<organism evidence="5 6">
    <name type="scientific">Aquibacillus albus</name>
    <dbReference type="NCBI Taxonomy" id="1168171"/>
    <lineage>
        <taxon>Bacteria</taxon>
        <taxon>Bacillati</taxon>
        <taxon>Bacillota</taxon>
        <taxon>Bacilli</taxon>
        <taxon>Bacillales</taxon>
        <taxon>Bacillaceae</taxon>
        <taxon>Aquibacillus</taxon>
    </lineage>
</organism>
<keyword evidence="4" id="KW-1133">Transmembrane helix</keyword>
<feature type="transmembrane region" description="Helical" evidence="4">
    <location>
        <begin position="6"/>
        <end position="27"/>
    </location>
</feature>
<evidence type="ECO:0000256" key="4">
    <source>
        <dbReference type="SAM" id="Phobius"/>
    </source>
</evidence>
<keyword evidence="1" id="KW-0645">Protease</keyword>
<accession>A0ABS2N236</accession>
<dbReference type="RefSeq" id="WP_204500441.1">
    <property type="nucleotide sequence ID" value="NZ_JAFBDR010000015.1"/>
</dbReference>
<comment type="caution">
    <text evidence="5">The sequence shown here is derived from an EMBL/GenBank/DDBJ whole genome shotgun (WGS) entry which is preliminary data.</text>
</comment>
<keyword evidence="6" id="KW-1185">Reference proteome</keyword>
<dbReference type="PANTHER" id="PTHR43343">
    <property type="entry name" value="PEPTIDASE S12"/>
    <property type="match status" value="1"/>
</dbReference>
<gene>
    <name evidence="5" type="ORF">JOC48_002702</name>
</gene>
<dbReference type="PRINTS" id="PR00834">
    <property type="entry name" value="PROTEASES2C"/>
</dbReference>
<dbReference type="Gene3D" id="2.40.10.120">
    <property type="match status" value="1"/>
</dbReference>
<keyword evidence="4" id="KW-0472">Membrane</keyword>
<dbReference type="InterPro" id="IPR001940">
    <property type="entry name" value="Peptidase_S1C"/>
</dbReference>
<keyword evidence="2" id="KW-0378">Hydrolase</keyword>